<dbReference type="Proteomes" id="UP000061489">
    <property type="component" value="Chromosome"/>
</dbReference>
<dbReference type="OrthoDB" id="8613885at2"/>
<dbReference type="RefSeq" id="WP_041342810.1">
    <property type="nucleotide sequence ID" value="NZ_CP007151.1"/>
</dbReference>
<protein>
    <recommendedName>
        <fullName evidence="1">Winged helix-turn-helix domain-containing protein</fullName>
    </recommendedName>
</protein>
<accession>W5YKX9</accession>
<dbReference type="AlphaFoldDB" id="W5YKX9"/>
<dbReference type="KEGG" id="msx:AU14_17460"/>
<keyword evidence="3" id="KW-1185">Reference proteome</keyword>
<sequence>MSSTQIVLTAGKTQCQLIVEHVTATGGITSWEAINHYGITRLAARIHDLNNTGRAMKAEDIGDGYVRYVPDHKARADYYRVSINNLMYLGSPSEIAQKLPRLTEKFVQNLRLTITKPAQLSLV</sequence>
<evidence type="ECO:0000313" key="3">
    <source>
        <dbReference type="Proteomes" id="UP000061489"/>
    </source>
</evidence>
<evidence type="ECO:0000313" key="2">
    <source>
        <dbReference type="EMBL" id="AHI29710.1"/>
    </source>
</evidence>
<proteinExistence type="predicted"/>
<feature type="domain" description="Winged helix-turn-helix" evidence="1">
    <location>
        <begin position="13"/>
        <end position="53"/>
    </location>
</feature>
<dbReference type="HOGENOM" id="CLU_2012535_0_0_6"/>
<organism evidence="2 3">
    <name type="scientific">Marinobacter similis</name>
    <dbReference type="NCBI Taxonomy" id="1420916"/>
    <lineage>
        <taxon>Bacteria</taxon>
        <taxon>Pseudomonadati</taxon>
        <taxon>Pseudomonadota</taxon>
        <taxon>Gammaproteobacteria</taxon>
        <taxon>Pseudomonadales</taxon>
        <taxon>Marinobacteraceae</taxon>
        <taxon>Marinobacter</taxon>
    </lineage>
</organism>
<dbReference type="InterPro" id="IPR055245">
    <property type="entry name" value="HTH_proteobacteria"/>
</dbReference>
<dbReference type="Pfam" id="PF14090">
    <property type="entry name" value="HTH_39"/>
    <property type="match status" value="1"/>
</dbReference>
<dbReference type="STRING" id="1420916.AU14_17460"/>
<reference evidence="2 3" key="1">
    <citation type="journal article" date="2014" name="Genome Announc.">
        <title>Draft Genome Sequences of Marinobacter similis A3d10T and Marinobacter salarius R9SW1T.</title>
        <authorList>
            <person name="Ivanova E.P."/>
            <person name="Ng H.J."/>
            <person name="Webb H.K."/>
            <person name="Feng G."/>
            <person name="Oshima K."/>
            <person name="Hattori M."/>
            <person name="Ohkuma M."/>
            <person name="Sergeev A.F."/>
            <person name="Mikhailov V.V."/>
            <person name="Crawford R.J."/>
            <person name="Sawabe T."/>
        </authorList>
    </citation>
    <scope>NUCLEOTIDE SEQUENCE [LARGE SCALE GENOMIC DNA]</scope>
    <source>
        <strain evidence="2 3">A3d10</strain>
    </source>
</reference>
<dbReference type="EMBL" id="CP007151">
    <property type="protein sequence ID" value="AHI29710.1"/>
    <property type="molecule type" value="Genomic_DNA"/>
</dbReference>
<evidence type="ECO:0000259" key="1">
    <source>
        <dbReference type="Pfam" id="PF14090"/>
    </source>
</evidence>
<name>W5YKX9_9GAMM</name>
<gene>
    <name evidence="2" type="ORF">AU14_17460</name>
</gene>